<feature type="region of interest" description="Disordered" evidence="1">
    <location>
        <begin position="428"/>
        <end position="452"/>
    </location>
</feature>
<protein>
    <submittedName>
        <fullName evidence="2">Uncharacterized protein</fullName>
    </submittedName>
</protein>
<gene>
    <name evidence="2" type="ORF">OEZ85_001079</name>
</gene>
<feature type="compositionally biased region" description="Polar residues" evidence="1">
    <location>
        <begin position="250"/>
        <end position="267"/>
    </location>
</feature>
<dbReference type="Proteomes" id="UP001244341">
    <property type="component" value="Chromosome 15b"/>
</dbReference>
<feature type="region of interest" description="Disordered" evidence="1">
    <location>
        <begin position="587"/>
        <end position="618"/>
    </location>
</feature>
<dbReference type="EMBL" id="CP126222">
    <property type="protein sequence ID" value="WIA22667.1"/>
    <property type="molecule type" value="Genomic_DNA"/>
</dbReference>
<feature type="region of interest" description="Disordered" evidence="1">
    <location>
        <begin position="242"/>
        <end position="268"/>
    </location>
</feature>
<proteinExistence type="predicted"/>
<sequence length="677" mass="69855">MSFPRYEGSQEGGQPSEAECWRPHTVVLLGHIEQESPHVFSRMCQLLLGGYSSSMCGAEDSLLIVLSSNVAASFVERRSCSLRFIHPANEQATQTTKPALGRQSLTTMSPTERQPTTPGVIMPGGKQPMLKLQQLTMPSSGGPASSAIGSKKRQLMVPGVDMPPGGKRPTLMVQQAGTAPDSPGIAQLLAAAEAETATALKAYQVAADDVKEPAKPASGGPAKPAIGSKKRQLMVPTCNMSPGGKRPTPMVQQAGTAPSNPGTASPPQQHAATALAQEAAAFQQTKTASAIASDMQVTQVTQPGAANMVTQQTRVPIKCLEVRDLLPRRIKPLALDELLRGRTISQEPKSAIAHTISPALLNPEIPAGALSEPGMRSSDQAQLLAGAFGEPGMRSSDQAQLLAGALSEPGMRSSDQAQLLAGAFSEPGMRSSDQAQLLAGAESETATGPKAHQVAADDIQEPAMPASSSPAIPAIASKKGQLIVSGVGMPPGGKRPTLMVQQAGTAPSNPGTASVPAPSAAAPFDPVTKTTPVAAAPAEWHPIHVLGLIPSRSLETATRAQMSGQEAQHGVACRGGGGGRAVAVAAPAPAQAAGSSQAGRPRQQGSGQAPPPLALSPWPSPVRHVDWCRQLWPRVQGRRGGRDVAAKVIEHESVVEIEVELMLSISPTKVVGAAGMC</sequence>
<reference evidence="2 3" key="1">
    <citation type="submission" date="2023-05" db="EMBL/GenBank/DDBJ databases">
        <title>A 100% complete, gapless, phased diploid assembly of the Scenedesmus obliquus UTEX 3031 genome.</title>
        <authorList>
            <person name="Biondi T.C."/>
            <person name="Hanschen E.R."/>
            <person name="Kwon T."/>
            <person name="Eng W."/>
            <person name="Kruse C.P.S."/>
            <person name="Koehler S.I."/>
            <person name="Kunde Y."/>
            <person name="Gleasner C.D."/>
            <person name="You Mak K.T."/>
            <person name="Polle J."/>
            <person name="Hovde B.T."/>
            <person name="Starkenburg S.R."/>
        </authorList>
    </citation>
    <scope>NUCLEOTIDE SEQUENCE [LARGE SCALE GENOMIC DNA]</scope>
    <source>
        <strain evidence="2 3">DOE0152z</strain>
    </source>
</reference>
<accession>A0ABY8UQT5</accession>
<keyword evidence="3" id="KW-1185">Reference proteome</keyword>
<feature type="compositionally biased region" description="Low complexity" evidence="1">
    <location>
        <begin position="587"/>
        <end position="601"/>
    </location>
</feature>
<evidence type="ECO:0000256" key="1">
    <source>
        <dbReference type="SAM" id="MobiDB-lite"/>
    </source>
</evidence>
<evidence type="ECO:0000313" key="3">
    <source>
        <dbReference type="Proteomes" id="UP001244341"/>
    </source>
</evidence>
<name>A0ABY8UQT5_TETOB</name>
<evidence type="ECO:0000313" key="2">
    <source>
        <dbReference type="EMBL" id="WIA22667.1"/>
    </source>
</evidence>
<feature type="compositionally biased region" description="Pro residues" evidence="1">
    <location>
        <begin position="609"/>
        <end position="618"/>
    </location>
</feature>
<organism evidence="2 3">
    <name type="scientific">Tetradesmus obliquus</name>
    <name type="common">Green alga</name>
    <name type="synonym">Acutodesmus obliquus</name>
    <dbReference type="NCBI Taxonomy" id="3088"/>
    <lineage>
        <taxon>Eukaryota</taxon>
        <taxon>Viridiplantae</taxon>
        <taxon>Chlorophyta</taxon>
        <taxon>core chlorophytes</taxon>
        <taxon>Chlorophyceae</taxon>
        <taxon>CS clade</taxon>
        <taxon>Sphaeropleales</taxon>
        <taxon>Scenedesmaceae</taxon>
        <taxon>Tetradesmus</taxon>
    </lineage>
</organism>